<dbReference type="PANTHER" id="PTHR33121:SF15">
    <property type="entry name" value="BLUE LIGHT- AND TEMPERATURE-REGULATED ANTIREPRESSOR BLUF"/>
    <property type="match status" value="1"/>
</dbReference>
<dbReference type="InterPro" id="IPR029016">
    <property type="entry name" value="GAF-like_dom_sf"/>
</dbReference>
<dbReference type="Gene3D" id="3.20.20.450">
    <property type="entry name" value="EAL domain"/>
    <property type="match status" value="1"/>
</dbReference>
<keyword evidence="5" id="KW-1185">Reference proteome</keyword>
<evidence type="ECO:0000313" key="5">
    <source>
        <dbReference type="Proteomes" id="UP000712157"/>
    </source>
</evidence>
<dbReference type="CDD" id="cd01949">
    <property type="entry name" value="GGDEF"/>
    <property type="match status" value="1"/>
</dbReference>
<comment type="caution">
    <text evidence="4">The sequence shown here is derived from an EMBL/GenBank/DDBJ whole genome shotgun (WGS) entry which is preliminary data.</text>
</comment>
<evidence type="ECO:0000313" key="4">
    <source>
        <dbReference type="EMBL" id="MBU9736456.1"/>
    </source>
</evidence>
<evidence type="ECO:0000259" key="3">
    <source>
        <dbReference type="PROSITE" id="PS50887"/>
    </source>
</evidence>
<dbReference type="PROSITE" id="PS50883">
    <property type="entry name" value="EAL"/>
    <property type="match status" value="1"/>
</dbReference>
<evidence type="ECO:0000259" key="2">
    <source>
        <dbReference type="PROSITE" id="PS50883"/>
    </source>
</evidence>
<dbReference type="RefSeq" id="WP_238721307.1">
    <property type="nucleotide sequence ID" value="NZ_JAHQCW010000010.1"/>
</dbReference>
<sequence>MQKRIIPVILAAALFITGLLSILSIHGLQGNARVINYAGVVRGGTQRLVKQELDGQPNDDLLLQLDGILEELDTGVGENNLDQLADEEYQDLIFQMQVLWGTLKDEIQRVRQGADGAELFRLSEEYFTLCNQAVNAAELYAEEQVDKAERDLLLLIAVFLIPVALLIWYGSVQTRKQQILKKAEAENRAKSEELERMSRDLRAPMDEIPELMYVSDLETYDLLFLNEAGRKIFGVEDLSGRKCYKVLQGKDAPCEFCTSSKLTLGENYTWEFTNPITKRHYLLKDRLLPWDGRPARMELAFDITEADAEKQALKNTLDAEQMVMECVRTLYQEHDLDQSVPIILERLGSFLGAERVYVGMIRNELLYNDYEWCAQGSASQKELLQDMPLSAIASWLPAFERQECFILEDVEKLRDSSPEEYELLSGQNIQSLAGAPLEVDGQLRGLLGVDNPPPDRIRSIAPLLQTLCYFLMLTYRRTESEQQLSHLSYYDTLTSFYNRNRYIEDSAAFSDQKGPVGIVYLDVNGLKDMNDQKGHAFGDMVLVECAGQMREAFQDANYYRIGGDEFVIICPGIDRETFEQRVAALRRRFCGDAGCSAAIGTQWAAQFKDLQQIIASADARMYEDKKDFYRRNPASNRYRHHSDEILHLADPGVLYEEIEQQHFVVYLQPKVASSDGSAVGAEALIRYQPRSGSLVMPGNFLPLLEESETISQIDFYVFEFVCSRFKEWALQGKQALPVSVNFSRCSLSQPDFISRISGLCKKYGVDKKYLEIELTETAHEADRVDMQALIRDLRSEGFMVSIDDFGTEYANLALLSTVEFDVLKLDKSLVDDVASNPRASTVVGSIVDICKKMNIQVVAEGIETEAQLSALRACGVELAQGYLFSRPVPIEEYEDKYL</sequence>
<dbReference type="Proteomes" id="UP000712157">
    <property type="component" value="Unassembled WGS sequence"/>
</dbReference>
<name>A0A949NDX1_9FIRM</name>
<feature type="domain" description="GGDEF" evidence="3">
    <location>
        <begin position="514"/>
        <end position="639"/>
    </location>
</feature>
<keyword evidence="1" id="KW-1133">Transmembrane helix</keyword>
<dbReference type="Gene3D" id="3.30.450.40">
    <property type="match status" value="1"/>
</dbReference>
<dbReference type="InterPro" id="IPR029787">
    <property type="entry name" value="Nucleotide_cyclase"/>
</dbReference>
<dbReference type="Pfam" id="PF01590">
    <property type="entry name" value="GAF"/>
    <property type="match status" value="1"/>
</dbReference>
<dbReference type="GO" id="GO:0071111">
    <property type="term" value="F:cyclic-guanylate-specific phosphodiesterase activity"/>
    <property type="evidence" value="ECO:0007669"/>
    <property type="project" value="InterPro"/>
</dbReference>
<dbReference type="InterPro" id="IPR000160">
    <property type="entry name" value="GGDEF_dom"/>
</dbReference>
<dbReference type="AlphaFoldDB" id="A0A949NDX1"/>
<dbReference type="PROSITE" id="PS50887">
    <property type="entry name" value="GGDEF"/>
    <property type="match status" value="1"/>
</dbReference>
<reference evidence="4" key="1">
    <citation type="submission" date="2021-06" db="EMBL/GenBank/DDBJ databases">
        <title>Description of novel taxa of the family Lachnospiraceae.</title>
        <authorList>
            <person name="Chaplin A.V."/>
            <person name="Sokolova S.R."/>
            <person name="Pikina A.P."/>
            <person name="Korzhanova M."/>
            <person name="Belova V."/>
            <person name="Korostin D."/>
            <person name="Efimov B.A."/>
        </authorList>
    </citation>
    <scope>NUCLEOTIDE SEQUENCE</scope>
    <source>
        <strain evidence="4">ASD5720</strain>
    </source>
</reference>
<dbReference type="InterPro" id="IPR050706">
    <property type="entry name" value="Cyclic-di-GMP_PDE-like"/>
</dbReference>
<dbReference type="InterPro" id="IPR001633">
    <property type="entry name" value="EAL_dom"/>
</dbReference>
<keyword evidence="1" id="KW-0812">Transmembrane</keyword>
<feature type="transmembrane region" description="Helical" evidence="1">
    <location>
        <begin position="6"/>
        <end position="25"/>
    </location>
</feature>
<proteinExistence type="predicted"/>
<feature type="domain" description="EAL" evidence="2">
    <location>
        <begin position="647"/>
        <end position="898"/>
    </location>
</feature>
<protein>
    <submittedName>
        <fullName evidence="4">Sensor domain-containing phosphodiesterase</fullName>
    </submittedName>
</protein>
<dbReference type="SMART" id="SM00267">
    <property type="entry name" value="GGDEF"/>
    <property type="match status" value="1"/>
</dbReference>
<dbReference type="Pfam" id="PF00563">
    <property type="entry name" value="EAL"/>
    <property type="match status" value="1"/>
</dbReference>
<dbReference type="SMART" id="SM00052">
    <property type="entry name" value="EAL"/>
    <property type="match status" value="1"/>
</dbReference>
<dbReference type="SUPFAM" id="SSF141868">
    <property type="entry name" value="EAL domain-like"/>
    <property type="match status" value="1"/>
</dbReference>
<dbReference type="InterPro" id="IPR043128">
    <property type="entry name" value="Rev_trsase/Diguanyl_cyclase"/>
</dbReference>
<dbReference type="NCBIfam" id="TIGR00254">
    <property type="entry name" value="GGDEF"/>
    <property type="match status" value="1"/>
</dbReference>
<dbReference type="InterPro" id="IPR035919">
    <property type="entry name" value="EAL_sf"/>
</dbReference>
<dbReference type="SMART" id="SM00065">
    <property type="entry name" value="GAF"/>
    <property type="match status" value="1"/>
</dbReference>
<dbReference type="InterPro" id="IPR003018">
    <property type="entry name" value="GAF"/>
</dbReference>
<feature type="transmembrane region" description="Helical" evidence="1">
    <location>
        <begin position="152"/>
        <end position="171"/>
    </location>
</feature>
<organism evidence="4 5">
    <name type="scientific">Diplocloster agilis</name>
    <dbReference type="NCBI Taxonomy" id="2850323"/>
    <lineage>
        <taxon>Bacteria</taxon>
        <taxon>Bacillati</taxon>
        <taxon>Bacillota</taxon>
        <taxon>Clostridia</taxon>
        <taxon>Lachnospirales</taxon>
        <taxon>Lachnospiraceae</taxon>
        <taxon>Diplocloster</taxon>
    </lineage>
</organism>
<evidence type="ECO:0000256" key="1">
    <source>
        <dbReference type="SAM" id="Phobius"/>
    </source>
</evidence>
<dbReference type="CDD" id="cd01948">
    <property type="entry name" value="EAL"/>
    <property type="match status" value="1"/>
</dbReference>
<gene>
    <name evidence="4" type="ORF">KTH89_07900</name>
</gene>
<dbReference type="Pfam" id="PF00990">
    <property type="entry name" value="GGDEF"/>
    <property type="match status" value="1"/>
</dbReference>
<dbReference type="SUPFAM" id="SSF55781">
    <property type="entry name" value="GAF domain-like"/>
    <property type="match status" value="1"/>
</dbReference>
<dbReference type="EMBL" id="JAHQCW010000010">
    <property type="protein sequence ID" value="MBU9736456.1"/>
    <property type="molecule type" value="Genomic_DNA"/>
</dbReference>
<keyword evidence="1" id="KW-0472">Membrane</keyword>
<accession>A0A949NDX1</accession>
<dbReference type="SUPFAM" id="SSF55073">
    <property type="entry name" value="Nucleotide cyclase"/>
    <property type="match status" value="1"/>
</dbReference>
<dbReference type="Gene3D" id="3.30.70.270">
    <property type="match status" value="1"/>
</dbReference>
<dbReference type="PANTHER" id="PTHR33121">
    <property type="entry name" value="CYCLIC DI-GMP PHOSPHODIESTERASE PDEF"/>
    <property type="match status" value="1"/>
</dbReference>